<evidence type="ECO:0000259" key="3">
    <source>
        <dbReference type="Pfam" id="PF00496"/>
    </source>
</evidence>
<organism evidence="4 5">
    <name type="scientific">Streptomyces brevispora</name>
    <dbReference type="NCBI Taxonomy" id="887462"/>
    <lineage>
        <taxon>Bacteria</taxon>
        <taxon>Bacillati</taxon>
        <taxon>Actinomycetota</taxon>
        <taxon>Actinomycetes</taxon>
        <taxon>Kitasatosporales</taxon>
        <taxon>Streptomycetaceae</taxon>
        <taxon>Streptomyces</taxon>
    </lineage>
</organism>
<feature type="domain" description="Solute-binding protein family 5" evidence="3">
    <location>
        <begin position="7"/>
        <end position="118"/>
    </location>
</feature>
<dbReference type="GO" id="GO:0015833">
    <property type="term" value="P:peptide transport"/>
    <property type="evidence" value="ECO:0007669"/>
    <property type="project" value="TreeGrafter"/>
</dbReference>
<dbReference type="Gene3D" id="3.90.76.10">
    <property type="entry name" value="Dipeptide-binding Protein, Domain 1"/>
    <property type="match status" value="1"/>
</dbReference>
<dbReference type="SUPFAM" id="SSF53850">
    <property type="entry name" value="Periplasmic binding protein-like II"/>
    <property type="match status" value="1"/>
</dbReference>
<evidence type="ECO:0000313" key="4">
    <source>
        <dbReference type="EMBL" id="TWG06770.1"/>
    </source>
</evidence>
<proteinExistence type="predicted"/>
<dbReference type="PANTHER" id="PTHR30290:SF38">
    <property type="entry name" value="D,D-DIPEPTIDE-BINDING PERIPLASMIC PROTEIN DDPA-RELATED"/>
    <property type="match status" value="1"/>
</dbReference>
<dbReference type="AlphaFoldDB" id="A0A561V576"/>
<feature type="compositionally biased region" description="Low complexity" evidence="2">
    <location>
        <begin position="123"/>
        <end position="146"/>
    </location>
</feature>
<keyword evidence="1" id="KW-0732">Signal</keyword>
<dbReference type="InterPro" id="IPR039424">
    <property type="entry name" value="SBP_5"/>
</dbReference>
<dbReference type="Proteomes" id="UP000318186">
    <property type="component" value="Unassembled WGS sequence"/>
</dbReference>
<dbReference type="InterPro" id="IPR000914">
    <property type="entry name" value="SBP_5_dom"/>
</dbReference>
<feature type="compositionally biased region" description="Basic residues" evidence="2">
    <location>
        <begin position="152"/>
        <end position="170"/>
    </location>
</feature>
<dbReference type="PANTHER" id="PTHR30290">
    <property type="entry name" value="PERIPLASMIC BINDING COMPONENT OF ABC TRANSPORTER"/>
    <property type="match status" value="1"/>
</dbReference>
<protein>
    <submittedName>
        <fullName evidence="4">Extracellular solute-binding protein (Family 5)</fullName>
    </submittedName>
</protein>
<dbReference type="GO" id="GO:1904680">
    <property type="term" value="F:peptide transmembrane transporter activity"/>
    <property type="evidence" value="ECO:0007669"/>
    <property type="project" value="TreeGrafter"/>
</dbReference>
<feature type="region of interest" description="Disordered" evidence="2">
    <location>
        <begin position="109"/>
        <end position="191"/>
    </location>
</feature>
<name>A0A561V576_9ACTN</name>
<dbReference type="EMBL" id="VIWW01000001">
    <property type="protein sequence ID" value="TWG06770.1"/>
    <property type="molecule type" value="Genomic_DNA"/>
</dbReference>
<evidence type="ECO:0000256" key="2">
    <source>
        <dbReference type="SAM" id="MobiDB-lite"/>
    </source>
</evidence>
<evidence type="ECO:0000256" key="1">
    <source>
        <dbReference type="ARBA" id="ARBA00022729"/>
    </source>
</evidence>
<comment type="caution">
    <text evidence="4">The sequence shown here is derived from an EMBL/GenBank/DDBJ whole genome shotgun (WGS) entry which is preliminary data.</text>
</comment>
<evidence type="ECO:0000313" key="5">
    <source>
        <dbReference type="Proteomes" id="UP000318186"/>
    </source>
</evidence>
<gene>
    <name evidence="4" type="ORF">FHX80_115265</name>
</gene>
<dbReference type="Gene3D" id="3.40.190.10">
    <property type="entry name" value="Periplasmic binding protein-like II"/>
    <property type="match status" value="1"/>
</dbReference>
<sequence length="191" mass="20827">MRNTVCPYTVRIRLKQPYVPLTGVLADRAGMVTSPAALKKYGKNSTSHPSCVGPFRFVERVGGDRIVLKKDPNYYDADKVHLDGVVYKPIPDGNVRLANLRSGDLQVGDRWAPSTYGAPSPNPGSSSSTRPRSATRASASTWARLPLPHPLPARHRAVPHRGARPSRTARRPAGLLPPRRRRRGTAPDATA</sequence>
<dbReference type="RefSeq" id="WP_244318449.1">
    <property type="nucleotide sequence ID" value="NZ_JBHJUX010000060.1"/>
</dbReference>
<accession>A0A561V576</accession>
<dbReference type="Pfam" id="PF00496">
    <property type="entry name" value="SBP_bac_5"/>
    <property type="match status" value="1"/>
</dbReference>
<reference evidence="4 5" key="1">
    <citation type="submission" date="2019-06" db="EMBL/GenBank/DDBJ databases">
        <title>Sequencing the genomes of 1000 actinobacteria strains.</title>
        <authorList>
            <person name="Klenk H.-P."/>
        </authorList>
    </citation>
    <scope>NUCLEOTIDE SEQUENCE [LARGE SCALE GENOMIC DNA]</scope>
    <source>
        <strain evidence="4 5">DSM 42059</strain>
    </source>
</reference>